<evidence type="ECO:0000313" key="3">
    <source>
        <dbReference type="Proteomes" id="UP000266622"/>
    </source>
</evidence>
<dbReference type="Pfam" id="PF01022">
    <property type="entry name" value="HTH_5"/>
    <property type="match status" value="1"/>
</dbReference>
<gene>
    <name evidence="2" type="ORF">BXU00_00900</name>
</gene>
<dbReference type="SUPFAM" id="SSF46785">
    <property type="entry name" value="Winged helix' DNA-binding domain"/>
    <property type="match status" value="1"/>
</dbReference>
<protein>
    <recommendedName>
        <fullName evidence="1">HTH arsR-type domain-containing protein</fullName>
    </recommendedName>
</protein>
<feature type="domain" description="HTH arsR-type" evidence="1">
    <location>
        <begin position="23"/>
        <end position="54"/>
    </location>
</feature>
<accession>A0A397WNJ0</accession>
<organism evidence="2 3">
    <name type="scientific">Candidatus Nanoclepta minutus</name>
    <dbReference type="NCBI Taxonomy" id="1940235"/>
    <lineage>
        <taxon>Archaea</taxon>
        <taxon>Nanobdellota</taxon>
        <taxon>Candidatus Nanoclepta</taxon>
    </lineage>
</organism>
<dbReference type="InterPro" id="IPR036390">
    <property type="entry name" value="WH_DNA-bd_sf"/>
</dbReference>
<proteinExistence type="predicted"/>
<dbReference type="InterPro" id="IPR036388">
    <property type="entry name" value="WH-like_DNA-bd_sf"/>
</dbReference>
<dbReference type="Proteomes" id="UP000266622">
    <property type="component" value="Unassembled WGS sequence"/>
</dbReference>
<dbReference type="Gene3D" id="1.10.10.10">
    <property type="entry name" value="Winged helix-like DNA-binding domain superfamily/Winged helix DNA-binding domain"/>
    <property type="match status" value="1"/>
</dbReference>
<evidence type="ECO:0000259" key="1">
    <source>
        <dbReference type="Pfam" id="PF01022"/>
    </source>
</evidence>
<dbReference type="InterPro" id="IPR011991">
    <property type="entry name" value="ArsR-like_HTH"/>
</dbReference>
<comment type="caution">
    <text evidence="2">The sequence shown here is derived from an EMBL/GenBank/DDBJ whole genome shotgun (WGS) entry which is preliminary data.</text>
</comment>
<dbReference type="EMBL" id="MWMI01000001">
    <property type="protein sequence ID" value="RIB35644.1"/>
    <property type="molecule type" value="Genomic_DNA"/>
</dbReference>
<dbReference type="InterPro" id="IPR001845">
    <property type="entry name" value="HTH_ArsR_DNA-bd_dom"/>
</dbReference>
<dbReference type="GO" id="GO:0003700">
    <property type="term" value="F:DNA-binding transcription factor activity"/>
    <property type="evidence" value="ECO:0007669"/>
    <property type="project" value="InterPro"/>
</dbReference>
<name>A0A397WNJ0_9ARCH</name>
<sequence>MIIEENKGYVAKKVRVIDGLGRDILYLLSNRSMSISEIARELGKSEQLISYYINKKIIDFIETVRVDGKVKYRAYKAYYDIINEKEDFFYHKTERKNLEPFIRDGFLDCIIVVGSPIPHGPFSASSRDLHYVGFLTSYLGRFFDRTKHDDFIRLDIDVNRENLLKGNLILIGGPVANYITYRINTSLKVRFLQEYNWDIYSDFTGKRYSDELVSLIANINNPFDGEKRIVLLAGKRALGTKIAIKYFIYNNFDLSRDFYIVINGVDEDSDGKPEKIIELERYIE</sequence>
<reference evidence="2 3" key="1">
    <citation type="journal article" date="2018" name="Syst. Appl. Microbiol.">
        <title>A new symbiotic nanoarchaeote (Candidatus Nanoclepta minutus) and its host (Zestosphaera tikiterensis gen. nov., sp. nov.) from a New Zealand hot spring.</title>
        <authorList>
            <person name="St John E."/>
            <person name="Liu Y."/>
            <person name="Podar M."/>
            <person name="Stott M.B."/>
            <person name="Meneghin J."/>
            <person name="Chen Z."/>
            <person name="Lagutin K."/>
            <person name="Mitchell K."/>
            <person name="Reysenbach A.L."/>
        </authorList>
    </citation>
    <scope>NUCLEOTIDE SEQUENCE [LARGE SCALE GENOMIC DNA]</scope>
    <source>
        <strain evidence="2">NZ3</strain>
    </source>
</reference>
<evidence type="ECO:0000313" key="2">
    <source>
        <dbReference type="EMBL" id="RIB35644.1"/>
    </source>
</evidence>
<dbReference type="CDD" id="cd00090">
    <property type="entry name" value="HTH_ARSR"/>
    <property type="match status" value="1"/>
</dbReference>
<dbReference type="AlphaFoldDB" id="A0A397WNJ0"/>